<accession>F4KQ51</accession>
<name>F4KQ51_HALH1</name>
<dbReference type="OrthoDB" id="1492551at2"/>
<sequence>MPMKFRIFLSLSLWSILQMAAAQTNSVQVVTKRIDKEFSYRDGYEVNIDGERAEVRIETWAKPTIKIQIDLIAKNSDKEQAEKDLEKMRYLAQRVKNKIYLRNYLDVADGAPELQSQLKAVYVIMVPEDCPVYLKNNYGFADIKNLMSSLRLNTRFSRIGLENIKGNIDINTTFGDLFADKLDGNIKVASRRSDITFKQMRGSYDINAQYGILNFFATDGLLDFNLEADKSTVFFHNLNPQTLSYNLSVQNGRVEYPNELKFKLLDMKDTGIKKITFKPNKEYYPNVTISITFGDLYIGK</sequence>
<evidence type="ECO:0000256" key="1">
    <source>
        <dbReference type="SAM" id="SignalP"/>
    </source>
</evidence>
<evidence type="ECO:0000313" key="2">
    <source>
        <dbReference type="EMBL" id="AEE54212.1"/>
    </source>
</evidence>
<dbReference type="STRING" id="760192.Halhy_6393"/>
<organism evidence="2 3">
    <name type="scientific">Haliscomenobacter hydrossis (strain ATCC 27775 / DSM 1100 / LMG 10767 / O)</name>
    <dbReference type="NCBI Taxonomy" id="760192"/>
    <lineage>
        <taxon>Bacteria</taxon>
        <taxon>Pseudomonadati</taxon>
        <taxon>Bacteroidota</taxon>
        <taxon>Saprospiria</taxon>
        <taxon>Saprospirales</taxon>
        <taxon>Haliscomenobacteraceae</taxon>
        <taxon>Haliscomenobacter</taxon>
    </lineage>
</organism>
<keyword evidence="1" id="KW-0732">Signal</keyword>
<keyword evidence="3" id="KW-1185">Reference proteome</keyword>
<feature type="signal peptide" evidence="1">
    <location>
        <begin position="1"/>
        <end position="20"/>
    </location>
</feature>
<dbReference type="HOGENOM" id="CLU_926747_0_0_10"/>
<gene>
    <name evidence="2" type="ordered locus">Halhy_6393</name>
</gene>
<dbReference type="Proteomes" id="UP000008461">
    <property type="component" value="Chromosome"/>
</dbReference>
<protein>
    <recommendedName>
        <fullName evidence="4">Adhesin domain-containing protein</fullName>
    </recommendedName>
</protein>
<evidence type="ECO:0000313" key="3">
    <source>
        <dbReference type="Proteomes" id="UP000008461"/>
    </source>
</evidence>
<dbReference type="AlphaFoldDB" id="F4KQ51"/>
<dbReference type="EMBL" id="CP002691">
    <property type="protein sequence ID" value="AEE54212.1"/>
    <property type="molecule type" value="Genomic_DNA"/>
</dbReference>
<evidence type="ECO:0008006" key="4">
    <source>
        <dbReference type="Google" id="ProtNLM"/>
    </source>
</evidence>
<feature type="chain" id="PRO_5003311885" description="Adhesin domain-containing protein" evidence="1">
    <location>
        <begin position="21"/>
        <end position="300"/>
    </location>
</feature>
<reference evidence="2 3" key="1">
    <citation type="journal article" date="2011" name="Stand. Genomic Sci.">
        <title>Complete genome sequence of Haliscomenobacter hydrossis type strain (O).</title>
        <authorList>
            <consortium name="US DOE Joint Genome Institute (JGI-PGF)"/>
            <person name="Daligault H."/>
            <person name="Lapidus A."/>
            <person name="Zeytun A."/>
            <person name="Nolan M."/>
            <person name="Lucas S."/>
            <person name="Del Rio T.G."/>
            <person name="Tice H."/>
            <person name="Cheng J.F."/>
            <person name="Tapia R."/>
            <person name="Han C."/>
            <person name="Goodwin L."/>
            <person name="Pitluck S."/>
            <person name="Liolios K."/>
            <person name="Pagani I."/>
            <person name="Ivanova N."/>
            <person name="Huntemann M."/>
            <person name="Mavromatis K."/>
            <person name="Mikhailova N."/>
            <person name="Pati A."/>
            <person name="Chen A."/>
            <person name="Palaniappan K."/>
            <person name="Land M."/>
            <person name="Hauser L."/>
            <person name="Brambilla E.M."/>
            <person name="Rohde M."/>
            <person name="Verbarg S."/>
            <person name="Goker M."/>
            <person name="Bristow J."/>
            <person name="Eisen J.A."/>
            <person name="Markowitz V."/>
            <person name="Hugenholtz P."/>
            <person name="Kyrpides N.C."/>
            <person name="Klenk H.P."/>
            <person name="Woyke T."/>
        </authorList>
    </citation>
    <scope>NUCLEOTIDE SEQUENCE [LARGE SCALE GENOMIC DNA]</scope>
    <source>
        <strain evidence="3">ATCC 27775 / DSM 1100 / LMG 10767 / O</strain>
    </source>
</reference>
<dbReference type="RefSeq" id="WP_013768732.1">
    <property type="nucleotide sequence ID" value="NC_015510.1"/>
</dbReference>
<proteinExistence type="predicted"/>
<reference key="2">
    <citation type="submission" date="2011-04" db="EMBL/GenBank/DDBJ databases">
        <title>Complete sequence of chromosome of Haliscomenobacter hydrossis DSM 1100.</title>
        <authorList>
            <consortium name="US DOE Joint Genome Institute (JGI-PGF)"/>
            <person name="Lucas S."/>
            <person name="Han J."/>
            <person name="Lapidus A."/>
            <person name="Bruce D."/>
            <person name="Goodwin L."/>
            <person name="Pitluck S."/>
            <person name="Peters L."/>
            <person name="Kyrpides N."/>
            <person name="Mavromatis K."/>
            <person name="Ivanova N."/>
            <person name="Ovchinnikova G."/>
            <person name="Pagani I."/>
            <person name="Daligault H."/>
            <person name="Detter J.C."/>
            <person name="Han C."/>
            <person name="Land M."/>
            <person name="Hauser L."/>
            <person name="Markowitz V."/>
            <person name="Cheng J.-F."/>
            <person name="Hugenholtz P."/>
            <person name="Woyke T."/>
            <person name="Wu D."/>
            <person name="Verbarg S."/>
            <person name="Frueling A."/>
            <person name="Brambilla E."/>
            <person name="Klenk H.-P."/>
            <person name="Eisen J.A."/>
        </authorList>
    </citation>
    <scope>NUCLEOTIDE SEQUENCE</scope>
    <source>
        <strain>DSM 1100</strain>
    </source>
</reference>
<dbReference type="KEGG" id="hhy:Halhy_6393"/>
<dbReference type="eggNOG" id="COG3595">
    <property type="taxonomic scope" value="Bacteria"/>
</dbReference>